<evidence type="ECO:0000256" key="3">
    <source>
        <dbReference type="ARBA" id="ARBA00022692"/>
    </source>
</evidence>
<dbReference type="AlphaFoldDB" id="A0A165ZZL5"/>
<evidence type="ECO:0000256" key="2">
    <source>
        <dbReference type="ARBA" id="ARBA00006757"/>
    </source>
</evidence>
<evidence type="ECO:0000256" key="4">
    <source>
        <dbReference type="ARBA" id="ARBA00022989"/>
    </source>
</evidence>
<keyword evidence="4 6" id="KW-1133">Transmembrane helix</keyword>
<evidence type="ECO:0000313" key="8">
    <source>
        <dbReference type="Proteomes" id="UP000077266"/>
    </source>
</evidence>
<dbReference type="Proteomes" id="UP000077266">
    <property type="component" value="Unassembled WGS sequence"/>
</dbReference>
<comment type="similarity">
    <text evidence="2">Belongs to the paxB family.</text>
</comment>
<evidence type="ECO:0000313" key="7">
    <source>
        <dbReference type="EMBL" id="KZV87159.1"/>
    </source>
</evidence>
<feature type="transmembrane region" description="Helical" evidence="6">
    <location>
        <begin position="142"/>
        <end position="159"/>
    </location>
</feature>
<evidence type="ECO:0000256" key="5">
    <source>
        <dbReference type="ARBA" id="ARBA00023136"/>
    </source>
</evidence>
<dbReference type="InParanoid" id="A0A165ZZL5"/>
<sequence>MPLFALALNFGWEVVYGLFVTEEPLERAGFTIWLIVDVGLVYGLLRYGRTEWVHAPFVQAHLGAIFALLAGGSVIGHWTFVRWFLDNDIGLHRGKTYGGRPSADTTEMGYWSALLCQAYLSAASLAQLLVRGHSRGVDWPIWAARTLGTAFGLYGYYGYRWWLWPEGHEYVVTPFSLFLCSVALLADLVYPIVFARVSSQAQSGGVH</sequence>
<proteinExistence type="inferred from homology"/>
<dbReference type="InterPro" id="IPR039020">
    <property type="entry name" value="PaxB-like"/>
</dbReference>
<dbReference type="GO" id="GO:0016020">
    <property type="term" value="C:membrane"/>
    <property type="evidence" value="ECO:0007669"/>
    <property type="project" value="UniProtKB-SubCell"/>
</dbReference>
<organism evidence="7 8">
    <name type="scientific">Exidia glandulosa HHB12029</name>
    <dbReference type="NCBI Taxonomy" id="1314781"/>
    <lineage>
        <taxon>Eukaryota</taxon>
        <taxon>Fungi</taxon>
        <taxon>Dikarya</taxon>
        <taxon>Basidiomycota</taxon>
        <taxon>Agaricomycotina</taxon>
        <taxon>Agaricomycetes</taxon>
        <taxon>Auriculariales</taxon>
        <taxon>Exidiaceae</taxon>
        <taxon>Exidia</taxon>
    </lineage>
</organism>
<dbReference type="PANTHER" id="PTHR42038">
    <property type="match status" value="1"/>
</dbReference>
<protein>
    <submittedName>
        <fullName evidence="7">Uncharacterized protein</fullName>
    </submittedName>
</protein>
<comment type="subcellular location">
    <subcellularLocation>
        <location evidence="1">Membrane</location>
        <topology evidence="1">Multi-pass membrane protein</topology>
    </subcellularLocation>
</comment>
<evidence type="ECO:0000256" key="6">
    <source>
        <dbReference type="SAM" id="Phobius"/>
    </source>
</evidence>
<keyword evidence="8" id="KW-1185">Reference proteome</keyword>
<reference evidence="7 8" key="1">
    <citation type="journal article" date="2016" name="Mol. Biol. Evol.">
        <title>Comparative Genomics of Early-Diverging Mushroom-Forming Fungi Provides Insights into the Origins of Lignocellulose Decay Capabilities.</title>
        <authorList>
            <person name="Nagy L.G."/>
            <person name="Riley R."/>
            <person name="Tritt A."/>
            <person name="Adam C."/>
            <person name="Daum C."/>
            <person name="Floudas D."/>
            <person name="Sun H."/>
            <person name="Yadav J.S."/>
            <person name="Pangilinan J."/>
            <person name="Larsson K.H."/>
            <person name="Matsuura K."/>
            <person name="Barry K."/>
            <person name="Labutti K."/>
            <person name="Kuo R."/>
            <person name="Ohm R.A."/>
            <person name="Bhattacharya S.S."/>
            <person name="Shirouzu T."/>
            <person name="Yoshinaga Y."/>
            <person name="Martin F.M."/>
            <person name="Grigoriev I.V."/>
            <person name="Hibbett D.S."/>
        </authorList>
    </citation>
    <scope>NUCLEOTIDE SEQUENCE [LARGE SCALE GENOMIC DNA]</scope>
    <source>
        <strain evidence="7 8">HHB12029</strain>
    </source>
</reference>
<dbReference type="EMBL" id="KV426134">
    <property type="protein sequence ID" value="KZV87159.1"/>
    <property type="molecule type" value="Genomic_DNA"/>
</dbReference>
<feature type="transmembrane region" description="Helical" evidence="6">
    <location>
        <begin position="27"/>
        <end position="45"/>
    </location>
</feature>
<dbReference type="GO" id="GO:0016829">
    <property type="term" value="F:lyase activity"/>
    <property type="evidence" value="ECO:0007669"/>
    <property type="project" value="InterPro"/>
</dbReference>
<dbReference type="OrthoDB" id="3240792at2759"/>
<accession>A0A165ZZL5</accession>
<keyword evidence="5 6" id="KW-0472">Membrane</keyword>
<keyword evidence="3 6" id="KW-0812">Transmembrane</keyword>
<feature type="transmembrane region" description="Helical" evidence="6">
    <location>
        <begin position="57"/>
        <end position="80"/>
    </location>
</feature>
<dbReference type="Pfam" id="PF25129">
    <property type="entry name" value="Pyr4-TMTC"/>
    <property type="match status" value="1"/>
</dbReference>
<name>A0A165ZZL5_EXIGL</name>
<feature type="transmembrane region" description="Helical" evidence="6">
    <location>
        <begin position="171"/>
        <end position="193"/>
    </location>
</feature>
<evidence type="ECO:0000256" key="1">
    <source>
        <dbReference type="ARBA" id="ARBA00004141"/>
    </source>
</evidence>
<dbReference type="PANTHER" id="PTHR42038:SF2">
    <property type="entry name" value="TERPENE CYCLASE AUSL"/>
    <property type="match status" value="1"/>
</dbReference>
<gene>
    <name evidence="7" type="ORF">EXIGLDRAFT_711894</name>
</gene>